<dbReference type="AlphaFoldDB" id="A0A4Z2EMB8"/>
<organism evidence="3 4">
    <name type="scientific">Liparis tanakae</name>
    <name type="common">Tanaka's snailfish</name>
    <dbReference type="NCBI Taxonomy" id="230148"/>
    <lineage>
        <taxon>Eukaryota</taxon>
        <taxon>Metazoa</taxon>
        <taxon>Chordata</taxon>
        <taxon>Craniata</taxon>
        <taxon>Vertebrata</taxon>
        <taxon>Euteleostomi</taxon>
        <taxon>Actinopterygii</taxon>
        <taxon>Neopterygii</taxon>
        <taxon>Teleostei</taxon>
        <taxon>Neoteleostei</taxon>
        <taxon>Acanthomorphata</taxon>
        <taxon>Eupercaria</taxon>
        <taxon>Perciformes</taxon>
        <taxon>Cottioidei</taxon>
        <taxon>Cottales</taxon>
        <taxon>Liparidae</taxon>
        <taxon>Liparis</taxon>
    </lineage>
</organism>
<dbReference type="GO" id="GO:0014069">
    <property type="term" value="C:postsynaptic density"/>
    <property type="evidence" value="ECO:0007669"/>
    <property type="project" value="TreeGrafter"/>
</dbReference>
<dbReference type="GO" id="GO:0048812">
    <property type="term" value="P:neuron projection morphogenesis"/>
    <property type="evidence" value="ECO:0007669"/>
    <property type="project" value="TreeGrafter"/>
</dbReference>
<name>A0A4Z2EMB8_9TELE</name>
<dbReference type="GO" id="GO:0030425">
    <property type="term" value="C:dendrite"/>
    <property type="evidence" value="ECO:0007669"/>
    <property type="project" value="TreeGrafter"/>
</dbReference>
<dbReference type="EMBL" id="SRLO01004923">
    <property type="protein sequence ID" value="TNN30036.1"/>
    <property type="molecule type" value="Genomic_DNA"/>
</dbReference>
<keyword evidence="4" id="KW-1185">Reference proteome</keyword>
<dbReference type="GO" id="GO:0030864">
    <property type="term" value="C:cortical actin cytoskeleton"/>
    <property type="evidence" value="ECO:0007669"/>
    <property type="project" value="TreeGrafter"/>
</dbReference>
<accession>A0A4Z2EMB8</accession>
<dbReference type="GO" id="GO:0061003">
    <property type="term" value="P:positive regulation of dendritic spine morphogenesis"/>
    <property type="evidence" value="ECO:0007669"/>
    <property type="project" value="TreeGrafter"/>
</dbReference>
<protein>
    <submittedName>
        <fullName evidence="3">Drebrin</fullName>
    </submittedName>
</protein>
<dbReference type="PANTHER" id="PTHR10829:SF1">
    <property type="entry name" value="DREBRIN"/>
    <property type="match status" value="1"/>
</dbReference>
<dbReference type="GO" id="GO:0005884">
    <property type="term" value="C:actin filament"/>
    <property type="evidence" value="ECO:0007669"/>
    <property type="project" value="TreeGrafter"/>
</dbReference>
<dbReference type="Proteomes" id="UP000314294">
    <property type="component" value="Unassembled WGS sequence"/>
</dbReference>
<evidence type="ECO:0000313" key="4">
    <source>
        <dbReference type="Proteomes" id="UP000314294"/>
    </source>
</evidence>
<dbReference type="OrthoDB" id="5971719at2759"/>
<reference evidence="3 4" key="1">
    <citation type="submission" date="2019-03" db="EMBL/GenBank/DDBJ databases">
        <title>First draft genome of Liparis tanakae, snailfish: a comprehensive survey of snailfish specific genes.</title>
        <authorList>
            <person name="Kim W."/>
            <person name="Song I."/>
            <person name="Jeong J.-H."/>
            <person name="Kim D."/>
            <person name="Kim S."/>
            <person name="Ryu S."/>
            <person name="Song J.Y."/>
            <person name="Lee S.K."/>
        </authorList>
    </citation>
    <scope>NUCLEOTIDE SEQUENCE [LARGE SCALE GENOMIC DNA]</scope>
    <source>
        <tissue evidence="3">Muscle</tissue>
    </source>
</reference>
<dbReference type="PANTHER" id="PTHR10829">
    <property type="entry name" value="CORTACTIN AND DREBRIN"/>
    <property type="match status" value="1"/>
</dbReference>
<gene>
    <name evidence="3" type="primary">DBN1</name>
    <name evidence="3" type="ORF">EYF80_059815</name>
</gene>
<dbReference type="InterPro" id="IPR002108">
    <property type="entry name" value="ADF-H"/>
</dbReference>
<sequence length="202" mass="22564">MSRDYCERHPALCGDVSGSNTPAGTKGPMRAERGENTDGGKDGRDLRVSLLIKVTVSSPSCPLPAPLPPSFPLCPAQVGEDVPDARKCACASHVASIADFLQGVEVTINASSLDDIDPLAIGQRLTNGTAALAASPVLSRLKTREEEHKDVREEEVRKEEEKKKMAEERQRFEEERMELERKEQESRELRYREREQQIEEHR</sequence>
<dbReference type="GO" id="GO:0045211">
    <property type="term" value="C:postsynaptic membrane"/>
    <property type="evidence" value="ECO:0007669"/>
    <property type="project" value="TreeGrafter"/>
</dbReference>
<comment type="caution">
    <text evidence="3">The sequence shown here is derived from an EMBL/GenBank/DDBJ whole genome shotgun (WGS) entry which is preliminary data.</text>
</comment>
<dbReference type="InterPro" id="IPR029006">
    <property type="entry name" value="ADF-H/Gelsolin-like_dom_sf"/>
</dbReference>
<feature type="domain" description="ADF-H" evidence="2">
    <location>
        <begin position="78"/>
        <end position="125"/>
    </location>
</feature>
<dbReference type="Gene3D" id="3.40.20.10">
    <property type="entry name" value="Severin"/>
    <property type="match status" value="1"/>
</dbReference>
<dbReference type="GO" id="GO:0045773">
    <property type="term" value="P:positive regulation of axon extension"/>
    <property type="evidence" value="ECO:0007669"/>
    <property type="project" value="TreeGrafter"/>
</dbReference>
<dbReference type="GO" id="GO:0030427">
    <property type="term" value="C:site of polarized growth"/>
    <property type="evidence" value="ECO:0007669"/>
    <property type="project" value="TreeGrafter"/>
</dbReference>
<evidence type="ECO:0000256" key="1">
    <source>
        <dbReference type="SAM" id="MobiDB-lite"/>
    </source>
</evidence>
<dbReference type="SUPFAM" id="SSF55753">
    <property type="entry name" value="Actin depolymerizing proteins"/>
    <property type="match status" value="1"/>
</dbReference>
<evidence type="ECO:0000313" key="3">
    <source>
        <dbReference type="EMBL" id="TNN30036.1"/>
    </source>
</evidence>
<dbReference type="GO" id="GO:0098974">
    <property type="term" value="P:postsynaptic actin cytoskeleton organization"/>
    <property type="evidence" value="ECO:0007669"/>
    <property type="project" value="TreeGrafter"/>
</dbReference>
<dbReference type="GO" id="GO:0030833">
    <property type="term" value="P:regulation of actin filament polymerization"/>
    <property type="evidence" value="ECO:0007669"/>
    <property type="project" value="TreeGrafter"/>
</dbReference>
<dbReference type="Pfam" id="PF00241">
    <property type="entry name" value="Cofilin_ADF"/>
    <property type="match status" value="1"/>
</dbReference>
<feature type="region of interest" description="Disordered" evidence="1">
    <location>
        <begin position="16"/>
        <end position="43"/>
    </location>
</feature>
<evidence type="ECO:0000259" key="2">
    <source>
        <dbReference type="Pfam" id="PF00241"/>
    </source>
</evidence>
<dbReference type="GO" id="GO:0051015">
    <property type="term" value="F:actin filament binding"/>
    <property type="evidence" value="ECO:0007669"/>
    <property type="project" value="TreeGrafter"/>
</dbReference>
<feature type="compositionally biased region" description="Basic and acidic residues" evidence="1">
    <location>
        <begin position="29"/>
        <end position="43"/>
    </location>
</feature>
<dbReference type="GO" id="GO:0030027">
    <property type="term" value="C:lamellipodium"/>
    <property type="evidence" value="ECO:0007669"/>
    <property type="project" value="TreeGrafter"/>
</dbReference>
<feature type="region of interest" description="Disordered" evidence="1">
    <location>
        <begin position="143"/>
        <end position="202"/>
    </location>
</feature>
<proteinExistence type="predicted"/>